<dbReference type="InterPro" id="IPR046950">
    <property type="entry name" value="DNA-dir_Rpol_C_phage-type"/>
</dbReference>
<dbReference type="EC" id="2.7.7.6" evidence="2"/>
<feature type="domain" description="DNA-directed RNA polymerase C-terminal" evidence="8">
    <location>
        <begin position="18"/>
        <end position="232"/>
    </location>
</feature>
<sequence>MSAEGGVRLTNAPEDRDGSTMITCREAIEDHVADIQAAEEARARAAGTKPMAVHPFGDPASELPMVDAVAVLTRVIWDSIGEVVVAARDGMAMIQGIARIAAAKNKPLTWTTPTGFIVEQVIYRDEAYRVRTQLFGGMALQLREPTERLDVRRMKSSAAPNYVHSMDASHLIKSVNGFHTAGIDSIAVIHDSFGTHAGNTDALRAVLSREFVELYMENRLEEFKEEVEESLWEEIDLEVPMVGTLDLLEIIESNYCFA</sequence>
<dbReference type="SUPFAM" id="SSF56672">
    <property type="entry name" value="DNA/RNA polymerases"/>
    <property type="match status" value="1"/>
</dbReference>
<evidence type="ECO:0000256" key="7">
    <source>
        <dbReference type="ARBA" id="ARBA00048552"/>
    </source>
</evidence>
<evidence type="ECO:0000256" key="5">
    <source>
        <dbReference type="ARBA" id="ARBA00022695"/>
    </source>
</evidence>
<dbReference type="PANTHER" id="PTHR10102">
    <property type="entry name" value="DNA-DIRECTED RNA POLYMERASE, MITOCHONDRIAL"/>
    <property type="match status" value="1"/>
</dbReference>
<dbReference type="InterPro" id="IPR043502">
    <property type="entry name" value="DNA/RNA_pol_sf"/>
</dbReference>
<dbReference type="PANTHER" id="PTHR10102:SF0">
    <property type="entry name" value="DNA-DIRECTED RNA POLYMERASE, MITOCHONDRIAL"/>
    <property type="match status" value="1"/>
</dbReference>
<evidence type="ECO:0000313" key="10">
    <source>
        <dbReference type="Proteomes" id="UP001318321"/>
    </source>
</evidence>
<dbReference type="EMBL" id="JAAQTO010000024">
    <property type="protein sequence ID" value="NIC05758.1"/>
    <property type="molecule type" value="Genomic_DNA"/>
</dbReference>
<evidence type="ECO:0000256" key="4">
    <source>
        <dbReference type="ARBA" id="ARBA00022679"/>
    </source>
</evidence>
<organism evidence="9 10">
    <name type="scientific">Billgrantia bachuensis</name>
    <dbReference type="NCBI Taxonomy" id="2717286"/>
    <lineage>
        <taxon>Bacteria</taxon>
        <taxon>Pseudomonadati</taxon>
        <taxon>Pseudomonadota</taxon>
        <taxon>Gammaproteobacteria</taxon>
        <taxon>Oceanospirillales</taxon>
        <taxon>Halomonadaceae</taxon>
        <taxon>Billgrantia</taxon>
    </lineage>
</organism>
<dbReference type="Proteomes" id="UP001318321">
    <property type="component" value="Unassembled WGS sequence"/>
</dbReference>
<accession>A0ABX0PU81</accession>
<name>A0ABX0PU81_9GAMM</name>
<evidence type="ECO:0000256" key="1">
    <source>
        <dbReference type="ARBA" id="ARBA00009493"/>
    </source>
</evidence>
<evidence type="ECO:0000313" key="9">
    <source>
        <dbReference type="EMBL" id="NIC05758.1"/>
    </source>
</evidence>
<dbReference type="Pfam" id="PF00940">
    <property type="entry name" value="RNA_pol"/>
    <property type="match status" value="1"/>
</dbReference>
<evidence type="ECO:0000256" key="2">
    <source>
        <dbReference type="ARBA" id="ARBA00012418"/>
    </source>
</evidence>
<proteinExistence type="inferred from homology"/>
<keyword evidence="10" id="KW-1185">Reference proteome</keyword>
<evidence type="ECO:0000256" key="3">
    <source>
        <dbReference type="ARBA" id="ARBA00022478"/>
    </source>
</evidence>
<dbReference type="Gene3D" id="1.10.150.20">
    <property type="entry name" value="5' to 3' exonuclease, C-terminal subdomain"/>
    <property type="match status" value="1"/>
</dbReference>
<evidence type="ECO:0000259" key="8">
    <source>
        <dbReference type="Pfam" id="PF00940"/>
    </source>
</evidence>
<gene>
    <name evidence="9" type="ORF">HBJ55_10005</name>
</gene>
<keyword evidence="3" id="KW-0240">DNA-directed RNA polymerase</keyword>
<comment type="catalytic activity">
    <reaction evidence="7">
        <text>RNA(n) + a ribonucleoside 5'-triphosphate = RNA(n+1) + diphosphate</text>
        <dbReference type="Rhea" id="RHEA:21248"/>
        <dbReference type="Rhea" id="RHEA-COMP:14527"/>
        <dbReference type="Rhea" id="RHEA-COMP:17342"/>
        <dbReference type="ChEBI" id="CHEBI:33019"/>
        <dbReference type="ChEBI" id="CHEBI:61557"/>
        <dbReference type="ChEBI" id="CHEBI:140395"/>
        <dbReference type="EC" id="2.7.7.6"/>
    </reaction>
</comment>
<reference evidence="9 10" key="1">
    <citation type="submission" date="2020-03" db="EMBL/GenBank/DDBJ databases">
        <title>Identification of Halomonas strains.</title>
        <authorList>
            <person name="Xiao Z."/>
            <person name="Dong F."/>
            <person name="Wang Z."/>
            <person name="Zhao J.-Y."/>
        </authorList>
    </citation>
    <scope>NUCLEOTIDE SEQUENCE [LARGE SCALE GENOMIC DNA]</scope>
    <source>
        <strain evidence="9 10">DX6</strain>
    </source>
</reference>
<evidence type="ECO:0000256" key="6">
    <source>
        <dbReference type="ARBA" id="ARBA00023163"/>
    </source>
</evidence>
<dbReference type="RefSeq" id="WP_167113683.1">
    <property type="nucleotide sequence ID" value="NZ_JAAQTO010000024.1"/>
</dbReference>
<comment type="similarity">
    <text evidence="1">Belongs to the phage and mitochondrial RNA polymerase family.</text>
</comment>
<protein>
    <recommendedName>
        <fullName evidence="2">DNA-directed RNA polymerase</fullName>
        <ecNumber evidence="2">2.7.7.6</ecNumber>
    </recommendedName>
</protein>
<keyword evidence="4" id="KW-0808">Transferase</keyword>
<keyword evidence="5" id="KW-0548">Nucleotidyltransferase</keyword>
<dbReference type="InterPro" id="IPR002092">
    <property type="entry name" value="DNA-dir_Rpol_phage-type"/>
</dbReference>
<comment type="caution">
    <text evidence="9">The sequence shown here is derived from an EMBL/GenBank/DDBJ whole genome shotgun (WGS) entry which is preliminary data.</text>
</comment>
<keyword evidence="6" id="KW-0804">Transcription</keyword>